<dbReference type="SUPFAM" id="SSF51430">
    <property type="entry name" value="NAD(P)-linked oxidoreductase"/>
    <property type="match status" value="1"/>
</dbReference>
<feature type="region of interest" description="Disordered" evidence="2">
    <location>
        <begin position="84"/>
        <end position="127"/>
    </location>
</feature>
<feature type="compositionally biased region" description="Basic residues" evidence="2">
    <location>
        <begin position="109"/>
        <end position="122"/>
    </location>
</feature>
<feature type="compositionally biased region" description="Polar residues" evidence="2">
    <location>
        <begin position="88"/>
        <end position="100"/>
    </location>
</feature>
<dbReference type="EMBL" id="JADBEM010000001">
    <property type="protein sequence ID" value="MBE1604422.1"/>
    <property type="molecule type" value="Genomic_DNA"/>
</dbReference>
<dbReference type="PANTHER" id="PTHR43625:SF40">
    <property type="entry name" value="ALDO-KETO REDUCTASE YAKC [NADP(+)]"/>
    <property type="match status" value="1"/>
</dbReference>
<feature type="domain" description="NADP-dependent oxidoreductase" evidence="3">
    <location>
        <begin position="10"/>
        <end position="79"/>
    </location>
</feature>
<reference evidence="4" key="1">
    <citation type="submission" date="2020-10" db="EMBL/GenBank/DDBJ databases">
        <title>Sequencing the genomes of 1000 actinobacteria strains.</title>
        <authorList>
            <person name="Klenk H.-P."/>
        </authorList>
    </citation>
    <scope>NUCLEOTIDE SEQUENCE</scope>
    <source>
        <strain evidence="4">DSM 45354</strain>
    </source>
</reference>
<dbReference type="PANTHER" id="PTHR43625">
    <property type="entry name" value="AFLATOXIN B1 ALDEHYDE REDUCTASE"/>
    <property type="match status" value="1"/>
</dbReference>
<dbReference type="InterPro" id="IPR023210">
    <property type="entry name" value="NADP_OxRdtase_dom"/>
</dbReference>
<evidence type="ECO:0000259" key="3">
    <source>
        <dbReference type="Pfam" id="PF00248"/>
    </source>
</evidence>
<evidence type="ECO:0000256" key="1">
    <source>
        <dbReference type="ARBA" id="ARBA00023002"/>
    </source>
</evidence>
<protein>
    <recommendedName>
        <fullName evidence="3">NADP-dependent oxidoreductase domain-containing protein</fullName>
    </recommendedName>
</protein>
<evidence type="ECO:0000313" key="4">
    <source>
        <dbReference type="EMBL" id="MBE1604422.1"/>
    </source>
</evidence>
<comment type="caution">
    <text evidence="4">The sequence shown here is derived from an EMBL/GenBank/DDBJ whole genome shotgun (WGS) entry which is preliminary data.</text>
</comment>
<keyword evidence="1" id="KW-0560">Oxidoreductase</keyword>
<dbReference type="AlphaFoldDB" id="A0A927MW68"/>
<dbReference type="GO" id="GO:0005737">
    <property type="term" value="C:cytoplasm"/>
    <property type="evidence" value="ECO:0007669"/>
    <property type="project" value="TreeGrafter"/>
</dbReference>
<dbReference type="GO" id="GO:0016491">
    <property type="term" value="F:oxidoreductase activity"/>
    <property type="evidence" value="ECO:0007669"/>
    <property type="project" value="UniProtKB-KW"/>
</dbReference>
<dbReference type="Proteomes" id="UP000638648">
    <property type="component" value="Unassembled WGS sequence"/>
</dbReference>
<sequence>MPWYSEENIDHNLSTIDVVRAIAAEVDATPGQVALAWLLAKAPDVVPIPGTRRLAFFEENSLASNLTLTAEHIAALERITVAGDRNTAPPSTRGTGSTASRRLVEHHHPGSPRRAGKSKRPRVGITSSGLCRNHELTTLSVVPTSSSHGHQRTTYLIVLARKDHPVRVK</sequence>
<organism evidence="4 5">
    <name type="scientific">Actinopolymorpha pittospori</name>
    <dbReference type="NCBI Taxonomy" id="648752"/>
    <lineage>
        <taxon>Bacteria</taxon>
        <taxon>Bacillati</taxon>
        <taxon>Actinomycetota</taxon>
        <taxon>Actinomycetes</taxon>
        <taxon>Propionibacteriales</taxon>
        <taxon>Actinopolymorphaceae</taxon>
        <taxon>Actinopolymorpha</taxon>
    </lineage>
</organism>
<dbReference type="InterPro" id="IPR036812">
    <property type="entry name" value="NAD(P)_OxRdtase_dom_sf"/>
</dbReference>
<dbReference type="Gene3D" id="3.20.20.100">
    <property type="entry name" value="NADP-dependent oxidoreductase domain"/>
    <property type="match status" value="1"/>
</dbReference>
<dbReference type="Pfam" id="PF00248">
    <property type="entry name" value="Aldo_ket_red"/>
    <property type="match status" value="1"/>
</dbReference>
<gene>
    <name evidence="4" type="ORF">HEB94_001270</name>
</gene>
<dbReference type="InterPro" id="IPR050791">
    <property type="entry name" value="Aldo-Keto_reductase"/>
</dbReference>
<accession>A0A927MW68</accession>
<evidence type="ECO:0000313" key="5">
    <source>
        <dbReference type="Proteomes" id="UP000638648"/>
    </source>
</evidence>
<evidence type="ECO:0000256" key="2">
    <source>
        <dbReference type="SAM" id="MobiDB-lite"/>
    </source>
</evidence>
<name>A0A927MW68_9ACTN</name>
<keyword evidence="5" id="KW-1185">Reference proteome</keyword>
<proteinExistence type="predicted"/>